<reference evidence="1 2" key="1">
    <citation type="submission" date="2018-06" db="EMBL/GenBank/DDBJ databases">
        <authorList>
            <consortium name="Pathogen Informatics"/>
            <person name="Doyle S."/>
        </authorList>
    </citation>
    <scope>NUCLEOTIDE SEQUENCE [LARGE SCALE GENOMIC DNA]</scope>
    <source>
        <strain evidence="1 2">NCTC13156</strain>
    </source>
</reference>
<dbReference type="RefSeq" id="WP_181809952.1">
    <property type="nucleotide sequence ID" value="NZ_UGJF01000001.1"/>
</dbReference>
<evidence type="ECO:0008006" key="3">
    <source>
        <dbReference type="Google" id="ProtNLM"/>
    </source>
</evidence>
<accession>A0A377PYF9</accession>
<evidence type="ECO:0000313" key="2">
    <source>
        <dbReference type="Proteomes" id="UP000255269"/>
    </source>
</evidence>
<dbReference type="Proteomes" id="UP000255269">
    <property type="component" value="Unassembled WGS sequence"/>
</dbReference>
<organism evidence="1 2">
    <name type="scientific">Helicobacter pullorum</name>
    <dbReference type="NCBI Taxonomy" id="35818"/>
    <lineage>
        <taxon>Bacteria</taxon>
        <taxon>Pseudomonadati</taxon>
        <taxon>Campylobacterota</taxon>
        <taxon>Epsilonproteobacteria</taxon>
        <taxon>Campylobacterales</taxon>
        <taxon>Helicobacteraceae</taxon>
        <taxon>Helicobacter</taxon>
    </lineage>
</organism>
<proteinExistence type="predicted"/>
<gene>
    <name evidence="1" type="ORF">NCTC13156_00290</name>
</gene>
<evidence type="ECO:0000313" key="1">
    <source>
        <dbReference type="EMBL" id="STQ87472.1"/>
    </source>
</evidence>
<dbReference type="AlphaFoldDB" id="A0A377PYF9"/>
<dbReference type="EMBL" id="UGJF01000001">
    <property type="protein sequence ID" value="STQ87472.1"/>
    <property type="molecule type" value="Genomic_DNA"/>
</dbReference>
<dbReference type="SUPFAM" id="SSF52266">
    <property type="entry name" value="SGNH hydrolase"/>
    <property type="match status" value="1"/>
</dbReference>
<sequence length="214" mass="24252">MQTYNIVLLGGSNSIIKDGLRSGLEQENIHLTNLALGMTGSLQNLYELKLPHNQEVISKADIIITESFINDLCLCKDGIAGIEIVLRSIHWFYGELAKLDKKVLVLILPFWDGNYSEEIERIYNIHKICVGKYGFNAIDMQKFYQQKGVMNFFMRGDKLHQISPLMRLLGKNIANNLGLFHHHLMATETPKIEFGIISPKEMEVEGGGGRFRVS</sequence>
<name>A0A377PYF9_9HELI</name>
<protein>
    <recommendedName>
        <fullName evidence="3">SGNH/GDSL hydrolase family protein</fullName>
    </recommendedName>
</protein>